<reference evidence="2 3" key="1">
    <citation type="submission" date="2023-03" db="EMBL/GenBank/DDBJ databases">
        <title>Bacillus Genome Sequencing.</title>
        <authorList>
            <person name="Dunlap C."/>
        </authorList>
    </citation>
    <scope>NUCLEOTIDE SEQUENCE [LARGE SCALE GENOMIC DNA]</scope>
    <source>
        <strain evidence="2 3">BD-533</strain>
    </source>
</reference>
<dbReference type="PROSITE" id="PS51257">
    <property type="entry name" value="PROKAR_LIPOPROTEIN"/>
    <property type="match status" value="1"/>
</dbReference>
<protein>
    <recommendedName>
        <fullName evidence="4">Lipoprotein</fullName>
    </recommendedName>
</protein>
<evidence type="ECO:0000313" key="3">
    <source>
        <dbReference type="Proteomes" id="UP001338137"/>
    </source>
</evidence>
<dbReference type="EMBL" id="JARLKY010000016">
    <property type="protein sequence ID" value="MEC0227070.1"/>
    <property type="molecule type" value="Genomic_DNA"/>
</dbReference>
<keyword evidence="1" id="KW-0732">Signal</keyword>
<organism evidence="2 3">
    <name type="scientific">Paenibacillus alba</name>
    <dbReference type="NCBI Taxonomy" id="1197127"/>
    <lineage>
        <taxon>Bacteria</taxon>
        <taxon>Bacillati</taxon>
        <taxon>Bacillota</taxon>
        <taxon>Bacilli</taxon>
        <taxon>Bacillales</taxon>
        <taxon>Paenibacillaceae</taxon>
        <taxon>Paenibacillus</taxon>
    </lineage>
</organism>
<dbReference type="Proteomes" id="UP001338137">
    <property type="component" value="Unassembled WGS sequence"/>
</dbReference>
<feature type="chain" id="PRO_5045765408" description="Lipoprotein" evidence="1">
    <location>
        <begin position="26"/>
        <end position="159"/>
    </location>
</feature>
<evidence type="ECO:0000256" key="1">
    <source>
        <dbReference type="SAM" id="SignalP"/>
    </source>
</evidence>
<proteinExistence type="predicted"/>
<feature type="signal peptide" evidence="1">
    <location>
        <begin position="1"/>
        <end position="25"/>
    </location>
</feature>
<accession>A0ABU6FZA7</accession>
<keyword evidence="3" id="KW-1185">Reference proteome</keyword>
<comment type="caution">
    <text evidence="2">The sequence shown here is derived from an EMBL/GenBank/DDBJ whole genome shotgun (WGS) entry which is preliminary data.</text>
</comment>
<gene>
    <name evidence="2" type="ORF">P4I72_08040</name>
</gene>
<name>A0ABU6FZA7_9BACL</name>
<evidence type="ECO:0000313" key="2">
    <source>
        <dbReference type="EMBL" id="MEC0227070.1"/>
    </source>
</evidence>
<evidence type="ECO:0008006" key="4">
    <source>
        <dbReference type="Google" id="ProtNLM"/>
    </source>
</evidence>
<sequence>MNFNKKLMILVKICLFMFTSLLISACSHTEKYETIEVFTIETLDDNQNDKGIFERAGYKIVNAITTIEEGKTHMKSDIKSIEDLYDMEGNYLQTEIIHSYSNKSKLLLTEEGNTLKETIQEPSTILITPDHAKNLKLNNMTQEEKAQVKEHLLAFMEKL</sequence>
<dbReference type="RefSeq" id="WP_326071420.1">
    <property type="nucleotide sequence ID" value="NZ_JARLKY010000016.1"/>
</dbReference>